<reference evidence="1 2" key="1">
    <citation type="submission" date="2015-09" db="EMBL/GenBank/DDBJ databases">
        <title>Trachymyrmex cornetzi WGS genome.</title>
        <authorList>
            <person name="Nygaard S."/>
            <person name="Hu H."/>
            <person name="Boomsma J."/>
            <person name="Zhang G."/>
        </authorList>
    </citation>
    <scope>NUCLEOTIDE SEQUENCE [LARGE SCALE GENOMIC DNA]</scope>
    <source>
        <strain evidence="1">Tcor2-1</strain>
        <tissue evidence="1">Whole body</tissue>
    </source>
</reference>
<sequence length="48" mass="5954">MPYIPNRWDIQDNRLNKEYENKALVFCYEYPYNHHFCESHYIEVVSAL</sequence>
<accession>A0A195DAS3</accession>
<protein>
    <submittedName>
        <fullName evidence="1">Uncharacterized protein</fullName>
    </submittedName>
</protein>
<name>A0A195DAS3_9HYME</name>
<keyword evidence="2" id="KW-1185">Reference proteome</keyword>
<organism evidence="1 2">
    <name type="scientific">Trachymyrmex cornetzi</name>
    <dbReference type="NCBI Taxonomy" id="471704"/>
    <lineage>
        <taxon>Eukaryota</taxon>
        <taxon>Metazoa</taxon>
        <taxon>Ecdysozoa</taxon>
        <taxon>Arthropoda</taxon>
        <taxon>Hexapoda</taxon>
        <taxon>Insecta</taxon>
        <taxon>Pterygota</taxon>
        <taxon>Neoptera</taxon>
        <taxon>Endopterygota</taxon>
        <taxon>Hymenoptera</taxon>
        <taxon>Apocrita</taxon>
        <taxon>Aculeata</taxon>
        <taxon>Formicoidea</taxon>
        <taxon>Formicidae</taxon>
        <taxon>Myrmicinae</taxon>
        <taxon>Trachymyrmex</taxon>
    </lineage>
</organism>
<evidence type="ECO:0000313" key="1">
    <source>
        <dbReference type="EMBL" id="KYN09952.1"/>
    </source>
</evidence>
<dbReference type="AlphaFoldDB" id="A0A195DAS3"/>
<dbReference type="EMBL" id="KQ981063">
    <property type="protein sequence ID" value="KYN09952.1"/>
    <property type="molecule type" value="Genomic_DNA"/>
</dbReference>
<gene>
    <name evidence="1" type="ORF">ALC57_17950</name>
</gene>
<dbReference type="Proteomes" id="UP000078492">
    <property type="component" value="Unassembled WGS sequence"/>
</dbReference>
<evidence type="ECO:0000313" key="2">
    <source>
        <dbReference type="Proteomes" id="UP000078492"/>
    </source>
</evidence>
<proteinExistence type="predicted"/>